<comment type="caution">
    <text evidence="1">The sequence shown here is derived from an EMBL/GenBank/DDBJ whole genome shotgun (WGS) entry which is preliminary data.</text>
</comment>
<dbReference type="Proteomes" id="UP000233256">
    <property type="component" value="Unassembled WGS sequence"/>
</dbReference>
<dbReference type="EMBL" id="PGXC01000009">
    <property type="protein sequence ID" value="PKK89964.1"/>
    <property type="molecule type" value="Genomic_DNA"/>
</dbReference>
<name>A0A2N1PNR6_9BACT</name>
<evidence type="ECO:0000313" key="2">
    <source>
        <dbReference type="Proteomes" id="UP000233256"/>
    </source>
</evidence>
<sequence length="104" mass="11886">MENQRPKQPHPKNRRISIFGPSTDQCPVASLLFRYSPKVASNDTFRKPIKYGCADVISLKPSGNAKTAIYRRPKKYVNPTKSAIFLMVYKLFSNLREPLINMAQ</sequence>
<dbReference type="AlphaFoldDB" id="A0A2N1PNR6"/>
<evidence type="ECO:0000313" key="1">
    <source>
        <dbReference type="EMBL" id="PKK89964.1"/>
    </source>
</evidence>
<accession>A0A2N1PNR6</accession>
<proteinExistence type="predicted"/>
<protein>
    <submittedName>
        <fullName evidence="1">Uncharacterized protein</fullName>
    </submittedName>
</protein>
<gene>
    <name evidence="1" type="ORF">CVV64_11570</name>
</gene>
<reference evidence="1 2" key="1">
    <citation type="journal article" date="2017" name="ISME J.">
        <title>Potential for microbial H2 and metal transformations associated with novel bacteria and archaea in deep terrestrial subsurface sediments.</title>
        <authorList>
            <person name="Hernsdorf A.W."/>
            <person name="Amano Y."/>
            <person name="Miyakawa K."/>
            <person name="Ise K."/>
            <person name="Suzuki Y."/>
            <person name="Anantharaman K."/>
            <person name="Probst A."/>
            <person name="Burstein D."/>
            <person name="Thomas B.C."/>
            <person name="Banfield J.F."/>
        </authorList>
    </citation>
    <scope>NUCLEOTIDE SEQUENCE [LARGE SCALE GENOMIC DNA]</scope>
    <source>
        <strain evidence="1">HGW-Wallbacteria-1</strain>
    </source>
</reference>
<organism evidence="1 2">
    <name type="scientific">Candidatus Wallbacteria bacterium HGW-Wallbacteria-1</name>
    <dbReference type="NCBI Taxonomy" id="2013854"/>
    <lineage>
        <taxon>Bacteria</taxon>
        <taxon>Candidatus Walliibacteriota</taxon>
    </lineage>
</organism>